<sequence length="147" mass="15990">MDRRYPLGDVTNITSLGSGHGRKRLRAESNRPYLVVEEQIPSVECALPSHEPVFGSTQSVVTKAETGRKTRGPAKGLNNGLDDKKGHFDSGIWEPDDPTLAMDEDGSEILKKKGKSLSRKVTNVANVGTITDNARVPTPSVEDLCLY</sequence>
<comment type="caution">
    <text evidence="2">The sequence shown here is derived from an EMBL/GenBank/DDBJ whole genome shotgun (WGS) entry which is preliminary data.</text>
</comment>
<proteinExistence type="predicted"/>
<keyword evidence="3" id="KW-1185">Reference proteome</keyword>
<evidence type="ECO:0000313" key="2">
    <source>
        <dbReference type="EMBL" id="RLM61726.1"/>
    </source>
</evidence>
<name>A0A3L6PTV5_PANMI</name>
<gene>
    <name evidence="2" type="ORF">C2845_PM14G12360</name>
</gene>
<protein>
    <submittedName>
        <fullName evidence="2">Uncharacterized protein</fullName>
    </submittedName>
</protein>
<evidence type="ECO:0000313" key="3">
    <source>
        <dbReference type="Proteomes" id="UP000275267"/>
    </source>
</evidence>
<evidence type="ECO:0000256" key="1">
    <source>
        <dbReference type="SAM" id="MobiDB-lite"/>
    </source>
</evidence>
<feature type="region of interest" description="Disordered" evidence="1">
    <location>
        <begin position="56"/>
        <end position="101"/>
    </location>
</feature>
<dbReference type="AlphaFoldDB" id="A0A3L6PTV5"/>
<dbReference type="Proteomes" id="UP000275267">
    <property type="component" value="Unassembled WGS sequence"/>
</dbReference>
<accession>A0A3L6PTV5</accession>
<organism evidence="2 3">
    <name type="scientific">Panicum miliaceum</name>
    <name type="common">Proso millet</name>
    <name type="synonym">Broomcorn millet</name>
    <dbReference type="NCBI Taxonomy" id="4540"/>
    <lineage>
        <taxon>Eukaryota</taxon>
        <taxon>Viridiplantae</taxon>
        <taxon>Streptophyta</taxon>
        <taxon>Embryophyta</taxon>
        <taxon>Tracheophyta</taxon>
        <taxon>Spermatophyta</taxon>
        <taxon>Magnoliopsida</taxon>
        <taxon>Liliopsida</taxon>
        <taxon>Poales</taxon>
        <taxon>Poaceae</taxon>
        <taxon>PACMAD clade</taxon>
        <taxon>Panicoideae</taxon>
        <taxon>Panicodae</taxon>
        <taxon>Paniceae</taxon>
        <taxon>Panicinae</taxon>
        <taxon>Panicum</taxon>
        <taxon>Panicum sect. Panicum</taxon>
    </lineage>
</organism>
<dbReference type="EMBL" id="PQIB02000016">
    <property type="protein sequence ID" value="RLM61726.1"/>
    <property type="molecule type" value="Genomic_DNA"/>
</dbReference>
<reference evidence="3" key="1">
    <citation type="journal article" date="2019" name="Nat. Commun.">
        <title>The genome of broomcorn millet.</title>
        <authorList>
            <person name="Zou C."/>
            <person name="Miki D."/>
            <person name="Li D."/>
            <person name="Tang Q."/>
            <person name="Xiao L."/>
            <person name="Rajput S."/>
            <person name="Deng P."/>
            <person name="Jia W."/>
            <person name="Huang R."/>
            <person name="Zhang M."/>
            <person name="Sun Y."/>
            <person name="Hu J."/>
            <person name="Fu X."/>
            <person name="Schnable P.S."/>
            <person name="Li F."/>
            <person name="Zhang H."/>
            <person name="Feng B."/>
            <person name="Zhu X."/>
            <person name="Liu R."/>
            <person name="Schnable J.C."/>
            <person name="Zhu J.-K."/>
            <person name="Zhang H."/>
        </authorList>
    </citation>
    <scope>NUCLEOTIDE SEQUENCE [LARGE SCALE GENOMIC DNA]</scope>
</reference>